<dbReference type="GO" id="GO:0006749">
    <property type="term" value="P:glutathione metabolic process"/>
    <property type="evidence" value="ECO:0007669"/>
    <property type="project" value="TreeGrafter"/>
</dbReference>
<evidence type="ECO:0000259" key="5">
    <source>
        <dbReference type="PROSITE" id="PS50404"/>
    </source>
</evidence>
<evidence type="ECO:0000256" key="1">
    <source>
        <dbReference type="ARBA" id="ARBA00012452"/>
    </source>
</evidence>
<name>A0A0C9UC53_SPHS4</name>
<evidence type="ECO:0000256" key="3">
    <source>
        <dbReference type="ARBA" id="ARBA00047960"/>
    </source>
</evidence>
<feature type="domain" description="GST C-terminal" evidence="6">
    <location>
        <begin position="91"/>
        <end position="206"/>
    </location>
</feature>
<dbReference type="EC" id="2.5.1.18" evidence="1"/>
<dbReference type="SUPFAM" id="SSF47616">
    <property type="entry name" value="GST C-terminal domain-like"/>
    <property type="match status" value="1"/>
</dbReference>
<dbReference type="FunFam" id="3.40.30.10:FF:000016">
    <property type="entry name" value="Glutathione S-transferase F2"/>
    <property type="match status" value="1"/>
</dbReference>
<dbReference type="Pfam" id="PF02798">
    <property type="entry name" value="GST_N"/>
    <property type="match status" value="1"/>
</dbReference>
<dbReference type="InterPro" id="IPR040079">
    <property type="entry name" value="Glutathione_S-Trfase"/>
</dbReference>
<dbReference type="PANTHER" id="PTHR43900">
    <property type="entry name" value="GLUTATHIONE S-TRANSFERASE RHO"/>
    <property type="match status" value="1"/>
</dbReference>
<dbReference type="Proteomes" id="UP000054279">
    <property type="component" value="Unassembled WGS sequence"/>
</dbReference>
<dbReference type="GO" id="GO:0004364">
    <property type="term" value="F:glutathione transferase activity"/>
    <property type="evidence" value="ECO:0007669"/>
    <property type="project" value="UniProtKB-EC"/>
</dbReference>
<dbReference type="InterPro" id="IPR036249">
    <property type="entry name" value="Thioredoxin-like_sf"/>
</dbReference>
<dbReference type="HOGENOM" id="CLU_011226_5_1_1"/>
<dbReference type="InterPro" id="IPR036282">
    <property type="entry name" value="Glutathione-S-Trfase_C_sf"/>
</dbReference>
<dbReference type="Gene3D" id="1.20.1050.10">
    <property type="match status" value="1"/>
</dbReference>
<organism evidence="7 8">
    <name type="scientific">Sphaerobolus stellatus (strain SS14)</name>
    <dbReference type="NCBI Taxonomy" id="990650"/>
    <lineage>
        <taxon>Eukaryota</taxon>
        <taxon>Fungi</taxon>
        <taxon>Dikarya</taxon>
        <taxon>Basidiomycota</taxon>
        <taxon>Agaricomycotina</taxon>
        <taxon>Agaricomycetes</taxon>
        <taxon>Phallomycetidae</taxon>
        <taxon>Geastrales</taxon>
        <taxon>Sphaerobolaceae</taxon>
        <taxon>Sphaerobolus</taxon>
    </lineage>
</organism>
<dbReference type="PROSITE" id="PS50404">
    <property type="entry name" value="GST_NTER"/>
    <property type="match status" value="1"/>
</dbReference>
<evidence type="ECO:0000256" key="4">
    <source>
        <dbReference type="RuleBase" id="RU003494"/>
    </source>
</evidence>
<dbReference type="InterPro" id="IPR004046">
    <property type="entry name" value="GST_C"/>
</dbReference>
<evidence type="ECO:0000259" key="6">
    <source>
        <dbReference type="PROSITE" id="PS50405"/>
    </source>
</evidence>
<keyword evidence="8" id="KW-1185">Reference proteome</keyword>
<proteinExistence type="inferred from homology"/>
<reference evidence="7 8" key="1">
    <citation type="submission" date="2014-06" db="EMBL/GenBank/DDBJ databases">
        <title>Evolutionary Origins and Diversification of the Mycorrhizal Mutualists.</title>
        <authorList>
            <consortium name="DOE Joint Genome Institute"/>
            <consortium name="Mycorrhizal Genomics Consortium"/>
            <person name="Kohler A."/>
            <person name="Kuo A."/>
            <person name="Nagy L.G."/>
            <person name="Floudas D."/>
            <person name="Copeland A."/>
            <person name="Barry K.W."/>
            <person name="Cichocki N."/>
            <person name="Veneault-Fourrey C."/>
            <person name="LaButti K."/>
            <person name="Lindquist E.A."/>
            <person name="Lipzen A."/>
            <person name="Lundell T."/>
            <person name="Morin E."/>
            <person name="Murat C."/>
            <person name="Riley R."/>
            <person name="Ohm R."/>
            <person name="Sun H."/>
            <person name="Tunlid A."/>
            <person name="Henrissat B."/>
            <person name="Grigoriev I.V."/>
            <person name="Hibbett D.S."/>
            <person name="Martin F."/>
        </authorList>
    </citation>
    <scope>NUCLEOTIDE SEQUENCE [LARGE SCALE GENOMIC DNA]</scope>
    <source>
        <strain evidence="7 8">SS14</strain>
    </source>
</reference>
<dbReference type="EMBL" id="KN837229">
    <property type="protein sequence ID" value="KIJ32239.1"/>
    <property type="molecule type" value="Genomic_DNA"/>
</dbReference>
<dbReference type="Pfam" id="PF00043">
    <property type="entry name" value="GST_C"/>
    <property type="match status" value="1"/>
</dbReference>
<dbReference type="CDD" id="cd03053">
    <property type="entry name" value="GST_N_Phi"/>
    <property type="match status" value="1"/>
</dbReference>
<evidence type="ECO:0000313" key="7">
    <source>
        <dbReference type="EMBL" id="KIJ32239.1"/>
    </source>
</evidence>
<feature type="domain" description="GST N-terminal" evidence="5">
    <location>
        <begin position="1"/>
        <end position="82"/>
    </location>
</feature>
<dbReference type="Gene3D" id="3.40.30.10">
    <property type="entry name" value="Glutaredoxin"/>
    <property type="match status" value="1"/>
</dbReference>
<dbReference type="SFLD" id="SFLDG00358">
    <property type="entry name" value="Main_(cytGST)"/>
    <property type="match status" value="1"/>
</dbReference>
<protein>
    <recommendedName>
        <fullName evidence="1">glutathione transferase</fullName>
        <ecNumber evidence="1">2.5.1.18</ecNumber>
    </recommendedName>
</protein>
<dbReference type="AlphaFoldDB" id="A0A0C9UC53"/>
<dbReference type="SFLD" id="SFLDS00019">
    <property type="entry name" value="Glutathione_Transferase_(cytos"/>
    <property type="match status" value="1"/>
</dbReference>
<dbReference type="SFLD" id="SFLDG01154">
    <property type="entry name" value="Main.5:_Phi-like"/>
    <property type="match status" value="1"/>
</dbReference>
<comment type="catalytic activity">
    <reaction evidence="3">
        <text>RX + glutathione = an S-substituted glutathione + a halide anion + H(+)</text>
        <dbReference type="Rhea" id="RHEA:16437"/>
        <dbReference type="ChEBI" id="CHEBI:15378"/>
        <dbReference type="ChEBI" id="CHEBI:16042"/>
        <dbReference type="ChEBI" id="CHEBI:17792"/>
        <dbReference type="ChEBI" id="CHEBI:57925"/>
        <dbReference type="ChEBI" id="CHEBI:90779"/>
        <dbReference type="EC" id="2.5.1.18"/>
    </reaction>
</comment>
<dbReference type="GO" id="GO:0043295">
    <property type="term" value="F:glutathione binding"/>
    <property type="evidence" value="ECO:0007669"/>
    <property type="project" value="TreeGrafter"/>
</dbReference>
<dbReference type="GO" id="GO:0005737">
    <property type="term" value="C:cytoplasm"/>
    <property type="evidence" value="ECO:0007669"/>
    <property type="project" value="TreeGrafter"/>
</dbReference>
<evidence type="ECO:0000313" key="8">
    <source>
        <dbReference type="Proteomes" id="UP000054279"/>
    </source>
</evidence>
<dbReference type="PROSITE" id="PS50405">
    <property type="entry name" value="GST_CTER"/>
    <property type="match status" value="1"/>
</dbReference>
<sequence length="206" mass="23131">MVLTLVGHPLSTCTRRVALVAKEVGIPYEIVPVDFAKGEHKSPEFLAKQPFGQVPYIDDDGFTLFESRAIGRYLAAKTKSPLLPTELHANAKFETAASIEYSNFDHYAGGIAVEKVFKKMHGLEGDSARAEEHWQTLQNKLKAYEQILGTQKYLAGDEVTLADLFHLPYGYTIVQAGYKPFETPNLKRWWNDISNRPSWQAVKDSA</sequence>
<keyword evidence="2" id="KW-0808">Transferase</keyword>
<dbReference type="PANTHER" id="PTHR43900:SF3">
    <property type="entry name" value="GLUTATHIONE S-TRANSFERASE RHO"/>
    <property type="match status" value="1"/>
</dbReference>
<comment type="similarity">
    <text evidence="4">Belongs to the GST superfamily.</text>
</comment>
<evidence type="ECO:0000256" key="2">
    <source>
        <dbReference type="ARBA" id="ARBA00022679"/>
    </source>
</evidence>
<dbReference type="SUPFAM" id="SSF52833">
    <property type="entry name" value="Thioredoxin-like"/>
    <property type="match status" value="1"/>
</dbReference>
<gene>
    <name evidence="7" type="ORF">M422DRAFT_783507</name>
</gene>
<accession>A0A0C9UC53</accession>
<dbReference type="InterPro" id="IPR004045">
    <property type="entry name" value="Glutathione_S-Trfase_N"/>
</dbReference>
<dbReference type="OrthoDB" id="249703at2759"/>
<dbReference type="InterPro" id="IPR010987">
    <property type="entry name" value="Glutathione-S-Trfase_C-like"/>
</dbReference>